<comment type="similarity">
    <text evidence="1">Belongs to the E3 ubiquitin-protein ligase UBR1-like family.</text>
</comment>
<comment type="pathway">
    <text evidence="1">Protein modification; protein ubiquitination.</text>
</comment>
<evidence type="ECO:0000259" key="2">
    <source>
        <dbReference type="Pfam" id="PF22960"/>
    </source>
</evidence>
<dbReference type="InterPro" id="IPR055194">
    <property type="entry name" value="UBR1-like_WH"/>
</dbReference>
<dbReference type="EC" id="2.3.2.27" evidence="1"/>
<evidence type="ECO:0000313" key="4">
    <source>
        <dbReference type="Proteomes" id="UP001642484"/>
    </source>
</evidence>
<organism evidence="3 4">
    <name type="scientific">Durusdinium trenchii</name>
    <dbReference type="NCBI Taxonomy" id="1381693"/>
    <lineage>
        <taxon>Eukaryota</taxon>
        <taxon>Sar</taxon>
        <taxon>Alveolata</taxon>
        <taxon>Dinophyceae</taxon>
        <taxon>Suessiales</taxon>
        <taxon>Symbiodiniaceae</taxon>
        <taxon>Durusdinium</taxon>
    </lineage>
</organism>
<dbReference type="Pfam" id="PF22960">
    <property type="entry name" value="WHD_UBR1"/>
    <property type="match status" value="1"/>
</dbReference>
<feature type="domain" description="E3 ubiquitin-protein ligase UBR1-like winged-helix" evidence="2">
    <location>
        <begin position="122"/>
        <end position="216"/>
    </location>
</feature>
<dbReference type="Proteomes" id="UP001642484">
    <property type="component" value="Unassembled WGS sequence"/>
</dbReference>
<keyword evidence="1" id="KW-0833">Ubl conjugation pathway</keyword>
<comment type="catalytic activity">
    <reaction evidence="1">
        <text>S-ubiquitinyl-[E2 ubiquitin-conjugating enzyme]-L-cysteine + [acceptor protein]-L-lysine = [E2 ubiquitin-conjugating enzyme]-L-cysteine + N(6)-ubiquitinyl-[acceptor protein]-L-lysine.</text>
        <dbReference type="EC" id="2.3.2.27"/>
    </reaction>
</comment>
<proteinExistence type="inferred from homology"/>
<reference evidence="3 4" key="1">
    <citation type="submission" date="2024-02" db="EMBL/GenBank/DDBJ databases">
        <authorList>
            <person name="Chen Y."/>
            <person name="Shah S."/>
            <person name="Dougan E. K."/>
            <person name="Thang M."/>
            <person name="Chan C."/>
        </authorList>
    </citation>
    <scope>NUCLEOTIDE SEQUENCE [LARGE SCALE GENOMIC DNA]</scope>
</reference>
<gene>
    <name evidence="3" type="ORF">CCMP2556_LOCUS47455</name>
</gene>
<keyword evidence="1" id="KW-0479">Metal-binding</keyword>
<dbReference type="EMBL" id="CAXAMN010026073">
    <property type="protein sequence ID" value="CAK9100442.1"/>
    <property type="molecule type" value="Genomic_DNA"/>
</dbReference>
<sequence>MVGMWRRNGEALEHESEFYRMNYWHHLLIDADLLVLRLSTLMVRPESFFRITMKRFELHRWLEKGDPLARLLSAKARDAEQESDPFAMQKLQSYVLFLYHMLSGHTPLSLTWQQLVTHTTRQFLGVGAKSHSQLWDPRLERSTATAMVNDQQTLEAALKEISDFSAADGTGHGSAKYHLNSSQWFAVDPYFHLLSWSEQQKVEENLASALKANGQDLADWVEESARRVPPVRGVYREPWIRWCSSGTVQAFCWLLLVRLAFQPQKDVEAFLPPDVDSPRRELR</sequence>
<accession>A0ABP0RIK3</accession>
<keyword evidence="1" id="KW-0808">Transferase</keyword>
<evidence type="ECO:0000256" key="1">
    <source>
        <dbReference type="RuleBase" id="RU366018"/>
    </source>
</evidence>
<evidence type="ECO:0000313" key="3">
    <source>
        <dbReference type="EMBL" id="CAK9100442.1"/>
    </source>
</evidence>
<dbReference type="PANTHER" id="PTHR21497:SF24">
    <property type="entry name" value="E3 UBIQUITIN-PROTEIN LIGASE UBR1"/>
    <property type="match status" value="1"/>
</dbReference>
<keyword evidence="1" id="KW-0863">Zinc-finger</keyword>
<keyword evidence="1" id="KW-0862">Zinc</keyword>
<protein>
    <recommendedName>
        <fullName evidence="1">E3 ubiquitin-protein ligase</fullName>
        <ecNumber evidence="1">2.3.2.27</ecNumber>
    </recommendedName>
</protein>
<comment type="caution">
    <text evidence="3">The sequence shown here is derived from an EMBL/GenBank/DDBJ whole genome shotgun (WGS) entry which is preliminary data.</text>
</comment>
<name>A0ABP0RIK3_9DINO</name>
<keyword evidence="4" id="KW-1185">Reference proteome</keyword>
<dbReference type="PANTHER" id="PTHR21497">
    <property type="entry name" value="UBIQUITIN LIGASE E3 ALPHA-RELATED"/>
    <property type="match status" value="1"/>
</dbReference>
<dbReference type="InterPro" id="IPR039164">
    <property type="entry name" value="UBR1-like"/>
</dbReference>
<comment type="function">
    <text evidence="1">Ubiquitin ligase protein which is a component of the N-end rule pathway. Recognizes and binds to proteins bearing specific N-terminal residues that are destabilizing according to the N-end rule, leading to their ubiquitination and subsequent degradation.</text>
</comment>